<feature type="compositionally biased region" description="Basic and acidic residues" evidence="1">
    <location>
        <begin position="1"/>
        <end position="11"/>
    </location>
</feature>
<gene>
    <name evidence="2" type="primary">OSJNBa0058D03.141</name>
</gene>
<sequence>MSSPKSLREETEQCIQEDGGRPLELKEREYPQCSSYGSCHRLSLALCQDEPPPSCCRNWVQPRACAVGSQLSPYICTGGEEEDASWGAFLPIRRVILRGTSRGNSAWREMVSSRQLYK</sequence>
<name>Q6Z4Q1_ORYSJ</name>
<organism evidence="2">
    <name type="scientific">Oryza sativa subsp. japonica</name>
    <name type="common">Rice</name>
    <dbReference type="NCBI Taxonomy" id="39947"/>
    <lineage>
        <taxon>Eukaryota</taxon>
        <taxon>Viridiplantae</taxon>
        <taxon>Streptophyta</taxon>
        <taxon>Embryophyta</taxon>
        <taxon>Tracheophyta</taxon>
        <taxon>Spermatophyta</taxon>
        <taxon>Magnoliopsida</taxon>
        <taxon>Liliopsida</taxon>
        <taxon>Poales</taxon>
        <taxon>Poaceae</taxon>
        <taxon>BOP clade</taxon>
        <taxon>Oryzoideae</taxon>
        <taxon>Oryzeae</taxon>
        <taxon>Oryzinae</taxon>
        <taxon>Oryza</taxon>
        <taxon>Oryza sativa</taxon>
    </lineage>
</organism>
<dbReference type="EMBL" id="AP005166">
    <property type="protein sequence ID" value="BAC92482.1"/>
    <property type="molecule type" value="Genomic_DNA"/>
</dbReference>
<evidence type="ECO:0000313" key="2">
    <source>
        <dbReference type="EMBL" id="BAC92482.1"/>
    </source>
</evidence>
<protein>
    <submittedName>
        <fullName evidence="2">Uncharacterized protein</fullName>
    </submittedName>
</protein>
<dbReference type="AlphaFoldDB" id="Q6Z4Q1"/>
<reference evidence="2" key="1">
    <citation type="journal article" date="2004" name="Plant Cell">
        <title>Composition and structure of the centromeric region of rice chromosome 8.</title>
        <authorList>
            <person name="Wu J."/>
            <person name="Yamagata H."/>
            <person name="Hayashi-Tsugane M."/>
            <person name="Hijishita S."/>
            <person name="Fujisawa M."/>
            <person name="Shibata M."/>
            <person name="Itoh Y."/>
            <person name="Nakamura M."/>
            <person name="Sakaguchi M."/>
            <person name="Yoshihara R."/>
            <person name="Kobayashi H."/>
            <person name="Itoh K."/>
            <person name="Karasawa W."/>
            <person name="Yamamoto M."/>
            <person name="Saji S."/>
            <person name="Katagiri S."/>
            <person name="Kanamori H."/>
            <person name="Namiki N."/>
            <person name="Katayose Y."/>
            <person name="Matsumoto T."/>
            <person name="Sasaki T."/>
        </authorList>
    </citation>
    <scope>NUCLEOTIDE SEQUENCE</scope>
</reference>
<evidence type="ECO:0000256" key="1">
    <source>
        <dbReference type="SAM" id="MobiDB-lite"/>
    </source>
</evidence>
<feature type="region of interest" description="Disordered" evidence="1">
    <location>
        <begin position="1"/>
        <end position="21"/>
    </location>
</feature>
<proteinExistence type="predicted"/>
<accession>Q6Z4Q1</accession>